<dbReference type="CDD" id="cd02062">
    <property type="entry name" value="Nitro_FMN_reductase"/>
    <property type="match status" value="1"/>
</dbReference>
<reference evidence="6" key="1">
    <citation type="submission" date="2023-07" db="EMBL/GenBank/DDBJ databases">
        <title>Conexibacter stalactiti sp. nov., isolated from stalactites in a lava cave and emended description of the genus Conexibacter.</title>
        <authorList>
            <person name="Lee S.D."/>
        </authorList>
    </citation>
    <scope>NUCLEOTIDE SEQUENCE [LARGE SCALE GENOMIC DNA]</scope>
    <source>
        <strain evidence="6">KCTC 39840</strain>
    </source>
</reference>
<evidence type="ECO:0000313" key="5">
    <source>
        <dbReference type="EMBL" id="MDW5594870.1"/>
    </source>
</evidence>
<dbReference type="PANTHER" id="PTHR23026:SF90">
    <property type="entry name" value="IODOTYROSINE DEIODINASE 1"/>
    <property type="match status" value="1"/>
</dbReference>
<dbReference type="Pfam" id="PF00881">
    <property type="entry name" value="Nitroreductase"/>
    <property type="match status" value="1"/>
</dbReference>
<dbReference type="EMBL" id="JAWSTH010000023">
    <property type="protein sequence ID" value="MDW5594870.1"/>
    <property type="molecule type" value="Genomic_DNA"/>
</dbReference>
<keyword evidence="2" id="KW-0288">FMN</keyword>
<evidence type="ECO:0000313" key="6">
    <source>
        <dbReference type="Proteomes" id="UP001284601"/>
    </source>
</evidence>
<evidence type="ECO:0000256" key="3">
    <source>
        <dbReference type="ARBA" id="ARBA00023002"/>
    </source>
</evidence>
<evidence type="ECO:0000259" key="4">
    <source>
        <dbReference type="Pfam" id="PF00881"/>
    </source>
</evidence>
<gene>
    <name evidence="5" type="ORF">R7226_11005</name>
</gene>
<sequence length="230" mass="25522">MSAAAEAPDATAPLLTDVDEVLSTTRAVRRRLDLGRPVPRAVLERCIELARQAPMAENREVARFVVIEDPGVRAQVAAVYRRAIEDHVTTPLRISAERRAAAGKPPREPRPEMARAMVSAQHLVDHFHEVPAQILVGSVDRVPQEPRGPFASMFYGSVYPALWSLQLALRSRGLGSALTCIHLHYEREVAEILDLPEQFTQVALLPVAYTRGLDFKAARRAPADEVVTWR</sequence>
<dbReference type="RefSeq" id="WP_318597203.1">
    <property type="nucleotide sequence ID" value="NZ_JAWSTH010000023.1"/>
</dbReference>
<keyword evidence="3" id="KW-0560">Oxidoreductase</keyword>
<feature type="domain" description="Nitroreductase" evidence="4">
    <location>
        <begin position="31"/>
        <end position="209"/>
    </location>
</feature>
<dbReference type="InterPro" id="IPR050627">
    <property type="entry name" value="Nitroreductase/BluB"/>
</dbReference>
<comment type="caution">
    <text evidence="5">The sequence shown here is derived from an EMBL/GenBank/DDBJ whole genome shotgun (WGS) entry which is preliminary data.</text>
</comment>
<protein>
    <submittedName>
        <fullName evidence="5">Nitroreductase family protein</fullName>
    </submittedName>
</protein>
<evidence type="ECO:0000256" key="2">
    <source>
        <dbReference type="ARBA" id="ARBA00022643"/>
    </source>
</evidence>
<dbReference type="PANTHER" id="PTHR23026">
    <property type="entry name" value="NADPH NITROREDUCTASE"/>
    <property type="match status" value="1"/>
</dbReference>
<organism evidence="5 6">
    <name type="scientific">Conexibacter stalactiti</name>
    <dbReference type="NCBI Taxonomy" id="1940611"/>
    <lineage>
        <taxon>Bacteria</taxon>
        <taxon>Bacillati</taxon>
        <taxon>Actinomycetota</taxon>
        <taxon>Thermoleophilia</taxon>
        <taxon>Solirubrobacterales</taxon>
        <taxon>Conexibacteraceae</taxon>
        <taxon>Conexibacter</taxon>
    </lineage>
</organism>
<dbReference type="Proteomes" id="UP001284601">
    <property type="component" value="Unassembled WGS sequence"/>
</dbReference>
<dbReference type="InterPro" id="IPR000415">
    <property type="entry name" value="Nitroreductase-like"/>
</dbReference>
<dbReference type="InterPro" id="IPR029479">
    <property type="entry name" value="Nitroreductase"/>
</dbReference>
<keyword evidence="1" id="KW-0285">Flavoprotein</keyword>
<evidence type="ECO:0000256" key="1">
    <source>
        <dbReference type="ARBA" id="ARBA00022630"/>
    </source>
</evidence>
<proteinExistence type="predicted"/>
<accession>A0ABU4HNQ2</accession>
<name>A0ABU4HNQ2_9ACTN</name>
<dbReference type="Gene3D" id="3.40.109.10">
    <property type="entry name" value="NADH Oxidase"/>
    <property type="match status" value="1"/>
</dbReference>
<keyword evidence="6" id="KW-1185">Reference proteome</keyword>
<dbReference type="SUPFAM" id="SSF55469">
    <property type="entry name" value="FMN-dependent nitroreductase-like"/>
    <property type="match status" value="1"/>
</dbReference>